<keyword evidence="2" id="KW-1185">Reference proteome</keyword>
<name>U6SRE9_9BACI</name>
<evidence type="ECO:0000313" key="1">
    <source>
        <dbReference type="EMBL" id="ERN53927.1"/>
    </source>
</evidence>
<sequence length="94" mass="10850">MDNKILLKEQIKVVIDLIEKDYANKINDGVLQLIYKRYKDALAIIENHEDNSGIKIAGGVRAYLDSYNDYQNSLVEEMHKAEKIVKQLNRGDNK</sequence>
<dbReference type="AlphaFoldDB" id="U6SRE9"/>
<dbReference type="Proteomes" id="UP000017170">
    <property type="component" value="Unassembled WGS sequence"/>
</dbReference>
<gene>
    <name evidence="1" type="ORF">A33I_09370</name>
</gene>
<evidence type="ECO:0000313" key="2">
    <source>
        <dbReference type="Proteomes" id="UP000017170"/>
    </source>
</evidence>
<organism evidence="1 2">
    <name type="scientific">Alkalihalophilus marmarensis DSM 21297</name>
    <dbReference type="NCBI Taxonomy" id="1188261"/>
    <lineage>
        <taxon>Bacteria</taxon>
        <taxon>Bacillati</taxon>
        <taxon>Bacillota</taxon>
        <taxon>Bacilli</taxon>
        <taxon>Bacillales</taxon>
        <taxon>Bacillaceae</taxon>
        <taxon>Alkalihalophilus</taxon>
    </lineage>
</organism>
<accession>U6SRE9</accession>
<dbReference type="PATRIC" id="fig|1188261.3.peg.1259"/>
<dbReference type="EMBL" id="ATAE01000013">
    <property type="protein sequence ID" value="ERN53927.1"/>
    <property type="molecule type" value="Genomic_DNA"/>
</dbReference>
<proteinExistence type="predicted"/>
<protein>
    <submittedName>
        <fullName evidence="1">Uncharacterized protein</fullName>
    </submittedName>
</protein>
<reference evidence="1 2" key="1">
    <citation type="journal article" date="2013" name="Genome Announc.">
        <title>Genome Sequence of the Extreme Obligate Alkaliphile Bacillus marmarensis Strain DSM 21297.</title>
        <authorList>
            <person name="Wernick D.G."/>
            <person name="Choi K.Y."/>
            <person name="Tat C.A."/>
            <person name="Lafontaine Rivera J.G."/>
            <person name="Liao J.C."/>
        </authorList>
    </citation>
    <scope>NUCLEOTIDE SEQUENCE [LARGE SCALE GENOMIC DNA]</scope>
    <source>
        <strain evidence="1 2">DSM 21297</strain>
    </source>
</reference>
<dbReference type="RefSeq" id="WP_022627584.1">
    <property type="nucleotide sequence ID" value="NZ_ATAE01000013.1"/>
</dbReference>
<comment type="caution">
    <text evidence="1">The sequence shown here is derived from an EMBL/GenBank/DDBJ whole genome shotgun (WGS) entry which is preliminary data.</text>
</comment>